<dbReference type="EMBL" id="LCKT01000003">
    <property type="protein sequence ID" value="KKU05100.1"/>
    <property type="molecule type" value="Genomic_DNA"/>
</dbReference>
<evidence type="ECO:0000313" key="3">
    <source>
        <dbReference type="Proteomes" id="UP000034696"/>
    </source>
</evidence>
<name>A0A0G1Q927_9BACT</name>
<evidence type="ECO:0000256" key="1">
    <source>
        <dbReference type="SAM" id="Phobius"/>
    </source>
</evidence>
<organism evidence="2 3">
    <name type="scientific">Candidatus Giovannonibacteria bacterium GW2011_GWA2_45_21</name>
    <dbReference type="NCBI Taxonomy" id="1618649"/>
    <lineage>
        <taxon>Bacteria</taxon>
        <taxon>Candidatus Giovannoniibacteriota</taxon>
    </lineage>
</organism>
<reference evidence="2 3" key="1">
    <citation type="journal article" date="2015" name="Nature">
        <title>rRNA introns, odd ribosomes, and small enigmatic genomes across a large radiation of phyla.</title>
        <authorList>
            <person name="Brown C.T."/>
            <person name="Hug L.A."/>
            <person name="Thomas B.C."/>
            <person name="Sharon I."/>
            <person name="Castelle C.J."/>
            <person name="Singh A."/>
            <person name="Wilkins M.J."/>
            <person name="Williams K.H."/>
            <person name="Banfield J.F."/>
        </authorList>
    </citation>
    <scope>NUCLEOTIDE SEQUENCE [LARGE SCALE GENOMIC DNA]</scope>
</reference>
<protein>
    <recommendedName>
        <fullName evidence="4">Prepilin-type N-terminal cleavage/methylation domain-containing protein</fullName>
    </recommendedName>
</protein>
<sequence>MNKELRIRFKGFTLLETIVAIAVLTLAFLGPLAVATSLLSRSSFSSNQVIAYNLAEEGMEFIINKRDSLIFENPANGWDNFRSQVSGSAGCQSENGCYIDIITKAINGCGGTPPVLRKDSSTGVYSYDSSDSATVFKRCIFIPAGNTQEKQVRVIVKWEEKGGGERSFTLERYVYNRE</sequence>
<keyword evidence="1" id="KW-0812">Transmembrane</keyword>
<proteinExistence type="predicted"/>
<evidence type="ECO:0000313" key="2">
    <source>
        <dbReference type="EMBL" id="KKU05100.1"/>
    </source>
</evidence>
<feature type="transmembrane region" description="Helical" evidence="1">
    <location>
        <begin position="12"/>
        <end position="39"/>
    </location>
</feature>
<keyword evidence="1" id="KW-0472">Membrane</keyword>
<dbReference type="AlphaFoldDB" id="A0A0G1Q927"/>
<dbReference type="PATRIC" id="fig|1618649.3.peg.71"/>
<comment type="caution">
    <text evidence="2">The sequence shown here is derived from an EMBL/GenBank/DDBJ whole genome shotgun (WGS) entry which is preliminary data.</text>
</comment>
<dbReference type="Pfam" id="PF07963">
    <property type="entry name" value="N_methyl"/>
    <property type="match status" value="1"/>
</dbReference>
<dbReference type="NCBIfam" id="TIGR02532">
    <property type="entry name" value="IV_pilin_GFxxxE"/>
    <property type="match status" value="1"/>
</dbReference>
<gene>
    <name evidence="2" type="ORF">UX06_C0003G0004</name>
</gene>
<dbReference type="Proteomes" id="UP000034696">
    <property type="component" value="Unassembled WGS sequence"/>
</dbReference>
<dbReference type="InterPro" id="IPR012902">
    <property type="entry name" value="N_methyl_site"/>
</dbReference>
<keyword evidence="1" id="KW-1133">Transmembrane helix</keyword>
<accession>A0A0G1Q927</accession>
<evidence type="ECO:0008006" key="4">
    <source>
        <dbReference type="Google" id="ProtNLM"/>
    </source>
</evidence>